<reference evidence="4" key="1">
    <citation type="submission" date="2021-01" db="EMBL/GenBank/DDBJ databases">
        <title>Fulvivirga kasyanovii gen. nov., sp nov., a novel member of the phylum Bacteroidetes isolated from seawater in a mussel farm.</title>
        <authorList>
            <person name="Zhao L.-H."/>
            <person name="Wang Z.-J."/>
        </authorList>
    </citation>
    <scope>NUCLEOTIDE SEQUENCE</scope>
    <source>
        <strain evidence="4">29W222</strain>
    </source>
</reference>
<dbReference type="Proteomes" id="UP000614216">
    <property type="component" value="Unassembled WGS sequence"/>
</dbReference>
<dbReference type="RefSeq" id="WP_202857901.1">
    <property type="nucleotide sequence ID" value="NZ_JAEUGD010000061.1"/>
</dbReference>
<keyword evidence="5" id="KW-1185">Reference proteome</keyword>
<evidence type="ECO:0000313" key="4">
    <source>
        <dbReference type="EMBL" id="MBL6448364.1"/>
    </source>
</evidence>
<dbReference type="Pfam" id="PF00497">
    <property type="entry name" value="SBP_bac_3"/>
    <property type="match status" value="1"/>
</dbReference>
<feature type="chain" id="PRO_5036721589" evidence="2">
    <location>
        <begin position="27"/>
        <end position="290"/>
    </location>
</feature>
<dbReference type="PANTHER" id="PTHR35936">
    <property type="entry name" value="MEMBRANE-BOUND LYTIC MUREIN TRANSGLYCOSYLASE F"/>
    <property type="match status" value="1"/>
</dbReference>
<evidence type="ECO:0000256" key="1">
    <source>
        <dbReference type="ARBA" id="ARBA00022729"/>
    </source>
</evidence>
<accession>A0A937FYI3</accession>
<sequence>MKTNKLLAFFSISVMFLVAVSSPLMAQYSGDSWKKIQGAGSGTVSFAYVETPGFVYKDKSGKLTGICVDIMNDFIEYVNETKGVKVTSKFVGDGSSFTGMYNSVKGSSNGVFGLGNITITSNRKKEIKFSPPFITNFAILITQKSVPTLNSLDEISVKFKGLTAYTAKGTLNDKRTQDLKNKYYPDMKIAYAASSPATLDKVLSDPKAFSYLDLAFYLDAVQRKQPLKRHPIGDQASEQFGFVMPMNSDWQPLMEEFFNANGGYTNSVAYKKILSKHLGDTGVKLLQTAK</sequence>
<organism evidence="4 5">
    <name type="scientific">Fulvivirga marina</name>
    <dbReference type="NCBI Taxonomy" id="2494733"/>
    <lineage>
        <taxon>Bacteria</taxon>
        <taxon>Pseudomonadati</taxon>
        <taxon>Bacteroidota</taxon>
        <taxon>Cytophagia</taxon>
        <taxon>Cytophagales</taxon>
        <taxon>Fulvivirgaceae</taxon>
        <taxon>Fulvivirga</taxon>
    </lineage>
</organism>
<keyword evidence="1 2" id="KW-0732">Signal</keyword>
<evidence type="ECO:0000256" key="2">
    <source>
        <dbReference type="SAM" id="SignalP"/>
    </source>
</evidence>
<dbReference type="SMART" id="SM00062">
    <property type="entry name" value="PBPb"/>
    <property type="match status" value="1"/>
</dbReference>
<name>A0A937FYI3_9BACT</name>
<feature type="signal peptide" evidence="2">
    <location>
        <begin position="1"/>
        <end position="26"/>
    </location>
</feature>
<protein>
    <submittedName>
        <fullName evidence="4">Transporter substrate-binding domain-containing protein</fullName>
    </submittedName>
</protein>
<dbReference type="InterPro" id="IPR001638">
    <property type="entry name" value="Solute-binding_3/MltF_N"/>
</dbReference>
<dbReference type="EMBL" id="JAEUGD010000061">
    <property type="protein sequence ID" value="MBL6448364.1"/>
    <property type="molecule type" value="Genomic_DNA"/>
</dbReference>
<dbReference type="AlphaFoldDB" id="A0A937FYI3"/>
<feature type="domain" description="Solute-binding protein family 3/N-terminal" evidence="3">
    <location>
        <begin position="43"/>
        <end position="281"/>
    </location>
</feature>
<proteinExistence type="predicted"/>
<evidence type="ECO:0000259" key="3">
    <source>
        <dbReference type="SMART" id="SM00062"/>
    </source>
</evidence>
<gene>
    <name evidence="4" type="ORF">JMN32_18770</name>
</gene>
<dbReference type="Gene3D" id="3.40.190.10">
    <property type="entry name" value="Periplasmic binding protein-like II"/>
    <property type="match status" value="2"/>
</dbReference>
<dbReference type="PANTHER" id="PTHR35936:SF17">
    <property type="entry name" value="ARGININE-BINDING EXTRACELLULAR PROTEIN ARTP"/>
    <property type="match status" value="1"/>
</dbReference>
<evidence type="ECO:0000313" key="5">
    <source>
        <dbReference type="Proteomes" id="UP000614216"/>
    </source>
</evidence>
<dbReference type="SUPFAM" id="SSF53850">
    <property type="entry name" value="Periplasmic binding protein-like II"/>
    <property type="match status" value="1"/>
</dbReference>
<comment type="caution">
    <text evidence="4">The sequence shown here is derived from an EMBL/GenBank/DDBJ whole genome shotgun (WGS) entry which is preliminary data.</text>
</comment>